<dbReference type="AlphaFoldDB" id="A0A919SX64"/>
<reference evidence="12" key="1">
    <citation type="submission" date="2021-03" db="EMBL/GenBank/DDBJ databases">
        <title>Whole genome shotgun sequence of Actinoplanes auranticolor NBRC 12245.</title>
        <authorList>
            <person name="Komaki H."/>
            <person name="Tamura T."/>
        </authorList>
    </citation>
    <scope>NUCLEOTIDE SEQUENCE</scope>
    <source>
        <strain evidence="12">NBRC 12245</strain>
    </source>
</reference>
<dbReference type="Gene3D" id="3.30.565.10">
    <property type="entry name" value="Histidine kinase-like ATPase, C-terminal domain"/>
    <property type="match status" value="1"/>
</dbReference>
<keyword evidence="8" id="KW-0902">Two-component regulatory system</keyword>
<evidence type="ECO:0000256" key="9">
    <source>
        <dbReference type="SAM" id="MobiDB-lite"/>
    </source>
</evidence>
<evidence type="ECO:0000259" key="11">
    <source>
        <dbReference type="Pfam" id="PF07730"/>
    </source>
</evidence>
<evidence type="ECO:0000256" key="5">
    <source>
        <dbReference type="ARBA" id="ARBA00022741"/>
    </source>
</evidence>
<evidence type="ECO:0000256" key="6">
    <source>
        <dbReference type="ARBA" id="ARBA00022777"/>
    </source>
</evidence>
<dbReference type="CDD" id="cd16917">
    <property type="entry name" value="HATPase_UhpB-NarQ-NarX-like"/>
    <property type="match status" value="1"/>
</dbReference>
<feature type="compositionally biased region" description="Polar residues" evidence="9">
    <location>
        <begin position="230"/>
        <end position="240"/>
    </location>
</feature>
<keyword evidence="3" id="KW-0597">Phosphoprotein</keyword>
<comment type="catalytic activity">
    <reaction evidence="1">
        <text>ATP + protein L-histidine = ADP + protein N-phospho-L-histidine.</text>
        <dbReference type="EC" id="2.7.13.3"/>
    </reaction>
</comment>
<evidence type="ECO:0000256" key="2">
    <source>
        <dbReference type="ARBA" id="ARBA00012438"/>
    </source>
</evidence>
<evidence type="ECO:0000313" key="13">
    <source>
        <dbReference type="Proteomes" id="UP000681340"/>
    </source>
</evidence>
<name>A0A919SX64_9ACTN</name>
<dbReference type="InterPro" id="IPR011712">
    <property type="entry name" value="Sig_transdc_His_kin_sub3_dim/P"/>
</dbReference>
<keyword evidence="5" id="KW-0547">Nucleotide-binding</keyword>
<sequence>MAQQQARRHPEAAAAALDHVSDAVSQALAELRATVRELRTDPPPSLQDVETLAETARAAGFDVLTRIETVDESEVSAAAYRLVQEALTNALRHSSGGRGITIDVWHANDNLKVCVLDDGIAVSSGEEHAGLTGLRERVAALGGRLDAGPAARGWHVSATLPLSVTDRLTAADSLVGPQSLPAAGQATPTRSSAVPGSRPATGASPVTATCSRTPALSGCVLRSARPRTASPCSLPQSRAR</sequence>
<dbReference type="Proteomes" id="UP000681340">
    <property type="component" value="Unassembled WGS sequence"/>
</dbReference>
<dbReference type="EMBL" id="BOQL01000095">
    <property type="protein sequence ID" value="GIM80326.1"/>
    <property type="molecule type" value="Genomic_DNA"/>
</dbReference>
<dbReference type="InterPro" id="IPR003594">
    <property type="entry name" value="HATPase_dom"/>
</dbReference>
<evidence type="ECO:0000256" key="4">
    <source>
        <dbReference type="ARBA" id="ARBA00022679"/>
    </source>
</evidence>
<dbReference type="SUPFAM" id="SSF55874">
    <property type="entry name" value="ATPase domain of HSP90 chaperone/DNA topoisomerase II/histidine kinase"/>
    <property type="match status" value="1"/>
</dbReference>
<evidence type="ECO:0000256" key="8">
    <source>
        <dbReference type="ARBA" id="ARBA00023012"/>
    </source>
</evidence>
<keyword evidence="7" id="KW-0067">ATP-binding</keyword>
<dbReference type="GO" id="GO:0046983">
    <property type="term" value="F:protein dimerization activity"/>
    <property type="evidence" value="ECO:0007669"/>
    <property type="project" value="InterPro"/>
</dbReference>
<feature type="region of interest" description="Disordered" evidence="9">
    <location>
        <begin position="178"/>
        <end position="211"/>
    </location>
</feature>
<dbReference type="Pfam" id="PF02518">
    <property type="entry name" value="HATPase_c"/>
    <property type="match status" value="1"/>
</dbReference>
<comment type="caution">
    <text evidence="12">The sequence shown here is derived from an EMBL/GenBank/DDBJ whole genome shotgun (WGS) entry which is preliminary data.</text>
</comment>
<feature type="domain" description="Histidine kinase/HSP90-like ATPase" evidence="10">
    <location>
        <begin position="77"/>
        <end position="162"/>
    </location>
</feature>
<dbReference type="GO" id="GO:0005524">
    <property type="term" value="F:ATP binding"/>
    <property type="evidence" value="ECO:0007669"/>
    <property type="project" value="UniProtKB-KW"/>
</dbReference>
<evidence type="ECO:0000313" key="12">
    <source>
        <dbReference type="EMBL" id="GIM80326.1"/>
    </source>
</evidence>
<evidence type="ECO:0000256" key="3">
    <source>
        <dbReference type="ARBA" id="ARBA00022553"/>
    </source>
</evidence>
<evidence type="ECO:0000256" key="1">
    <source>
        <dbReference type="ARBA" id="ARBA00000085"/>
    </source>
</evidence>
<gene>
    <name evidence="12" type="ORF">Aau02nite_90030</name>
</gene>
<feature type="region of interest" description="Disordered" evidence="9">
    <location>
        <begin position="221"/>
        <end position="240"/>
    </location>
</feature>
<keyword evidence="13" id="KW-1185">Reference proteome</keyword>
<dbReference type="Pfam" id="PF07730">
    <property type="entry name" value="HisKA_3"/>
    <property type="match status" value="1"/>
</dbReference>
<dbReference type="InterPro" id="IPR050482">
    <property type="entry name" value="Sensor_HK_TwoCompSys"/>
</dbReference>
<protein>
    <recommendedName>
        <fullName evidence="2">histidine kinase</fullName>
        <ecNumber evidence="2">2.7.13.3</ecNumber>
    </recommendedName>
</protein>
<keyword evidence="6" id="KW-0418">Kinase</keyword>
<organism evidence="12 13">
    <name type="scientific">Actinoplanes auranticolor</name>
    <dbReference type="NCBI Taxonomy" id="47988"/>
    <lineage>
        <taxon>Bacteria</taxon>
        <taxon>Bacillati</taxon>
        <taxon>Actinomycetota</taxon>
        <taxon>Actinomycetes</taxon>
        <taxon>Micromonosporales</taxon>
        <taxon>Micromonosporaceae</taxon>
        <taxon>Actinoplanes</taxon>
    </lineage>
</organism>
<evidence type="ECO:0000256" key="7">
    <source>
        <dbReference type="ARBA" id="ARBA00022840"/>
    </source>
</evidence>
<dbReference type="GO" id="GO:0000155">
    <property type="term" value="F:phosphorelay sensor kinase activity"/>
    <property type="evidence" value="ECO:0007669"/>
    <property type="project" value="InterPro"/>
</dbReference>
<feature type="domain" description="Signal transduction histidine kinase subgroup 3 dimerisation and phosphoacceptor" evidence="11">
    <location>
        <begin position="2"/>
        <end position="41"/>
    </location>
</feature>
<dbReference type="PANTHER" id="PTHR24421">
    <property type="entry name" value="NITRATE/NITRITE SENSOR PROTEIN NARX-RELATED"/>
    <property type="match status" value="1"/>
</dbReference>
<keyword evidence="4" id="KW-0808">Transferase</keyword>
<evidence type="ECO:0000259" key="10">
    <source>
        <dbReference type="Pfam" id="PF02518"/>
    </source>
</evidence>
<dbReference type="InterPro" id="IPR036890">
    <property type="entry name" value="HATPase_C_sf"/>
</dbReference>
<accession>A0A919SX64</accession>
<dbReference type="PANTHER" id="PTHR24421:SF10">
    <property type="entry name" value="NITRATE_NITRITE SENSOR PROTEIN NARQ"/>
    <property type="match status" value="1"/>
</dbReference>
<dbReference type="EC" id="2.7.13.3" evidence="2"/>
<proteinExistence type="predicted"/>
<dbReference type="GO" id="GO:0016020">
    <property type="term" value="C:membrane"/>
    <property type="evidence" value="ECO:0007669"/>
    <property type="project" value="InterPro"/>
</dbReference>